<accession>A0ABS1CMG9</accession>
<name>A0ABS1CMG9_9GAMM</name>
<keyword evidence="2" id="KW-1185">Reference proteome</keyword>
<sequence length="162" mass="18749">MVKAQASIVIARPAEAIYEFIADDFARNYKRWSPEVQRLELLTPGPLRVGSRARQVRVDQGRRTETTFRVRALERPRRLCFAETRDQFRIDYVLERVHDKPNGDFSRLTFGFQLTRVELYMRPFEKLIRSAVQEGANRTVDNVKRLVEAEVPASSDPQASAP</sequence>
<dbReference type="InterPro" id="IPR019587">
    <property type="entry name" value="Polyketide_cyclase/dehydratase"/>
</dbReference>
<protein>
    <submittedName>
        <fullName evidence="1">Polyketide cyclase</fullName>
    </submittedName>
</protein>
<dbReference type="EMBL" id="NRRV01000068">
    <property type="protein sequence ID" value="MBK1633122.1"/>
    <property type="molecule type" value="Genomic_DNA"/>
</dbReference>
<organism evidence="1 2">
    <name type="scientific">Thiohalocapsa halophila</name>
    <dbReference type="NCBI Taxonomy" id="69359"/>
    <lineage>
        <taxon>Bacteria</taxon>
        <taxon>Pseudomonadati</taxon>
        <taxon>Pseudomonadota</taxon>
        <taxon>Gammaproteobacteria</taxon>
        <taxon>Chromatiales</taxon>
        <taxon>Chromatiaceae</taxon>
        <taxon>Thiohalocapsa</taxon>
    </lineage>
</organism>
<gene>
    <name evidence="1" type="ORF">CKO31_20680</name>
</gene>
<evidence type="ECO:0000313" key="2">
    <source>
        <dbReference type="Proteomes" id="UP000748752"/>
    </source>
</evidence>
<dbReference type="SUPFAM" id="SSF55961">
    <property type="entry name" value="Bet v1-like"/>
    <property type="match status" value="1"/>
</dbReference>
<dbReference type="Gene3D" id="3.30.530.20">
    <property type="match status" value="1"/>
</dbReference>
<proteinExistence type="predicted"/>
<comment type="caution">
    <text evidence="1">The sequence shown here is derived from an EMBL/GenBank/DDBJ whole genome shotgun (WGS) entry which is preliminary data.</text>
</comment>
<dbReference type="InterPro" id="IPR023393">
    <property type="entry name" value="START-like_dom_sf"/>
</dbReference>
<dbReference type="RefSeq" id="WP_200241128.1">
    <property type="nucleotide sequence ID" value="NZ_NRRV01000068.1"/>
</dbReference>
<reference evidence="1 2" key="1">
    <citation type="journal article" date="2020" name="Microorganisms">
        <title>Osmotic Adaptation and Compatible Solute Biosynthesis of Phototrophic Bacteria as Revealed from Genome Analyses.</title>
        <authorList>
            <person name="Imhoff J.F."/>
            <person name="Rahn T."/>
            <person name="Kunzel S."/>
            <person name="Keller A."/>
            <person name="Neulinger S.C."/>
        </authorList>
    </citation>
    <scope>NUCLEOTIDE SEQUENCE [LARGE SCALE GENOMIC DNA]</scope>
    <source>
        <strain evidence="1 2">DSM 6210</strain>
    </source>
</reference>
<dbReference type="Proteomes" id="UP000748752">
    <property type="component" value="Unassembled WGS sequence"/>
</dbReference>
<evidence type="ECO:0000313" key="1">
    <source>
        <dbReference type="EMBL" id="MBK1633122.1"/>
    </source>
</evidence>
<dbReference type="Pfam" id="PF10604">
    <property type="entry name" value="Polyketide_cyc2"/>
    <property type="match status" value="1"/>
</dbReference>